<organism evidence="2 3">
    <name type="scientific">Xenopus laevis</name>
    <name type="common">African clawed frog</name>
    <dbReference type="NCBI Taxonomy" id="8355"/>
    <lineage>
        <taxon>Eukaryota</taxon>
        <taxon>Metazoa</taxon>
        <taxon>Chordata</taxon>
        <taxon>Craniata</taxon>
        <taxon>Vertebrata</taxon>
        <taxon>Euteleostomi</taxon>
        <taxon>Amphibia</taxon>
        <taxon>Batrachia</taxon>
        <taxon>Anura</taxon>
        <taxon>Pipoidea</taxon>
        <taxon>Pipidae</taxon>
        <taxon>Xenopodinae</taxon>
        <taxon>Xenopus</taxon>
        <taxon>Xenopus</taxon>
    </lineage>
</organism>
<protein>
    <submittedName>
        <fullName evidence="2">Uncharacterized protein</fullName>
    </submittedName>
</protein>
<proteinExistence type="predicted"/>
<feature type="region of interest" description="Disordered" evidence="1">
    <location>
        <begin position="22"/>
        <end position="78"/>
    </location>
</feature>
<sequence>MEGVGAEEVAPRRKVFRPKRFREEWEQDAASSDGLRQKRKVRFSLQEGSGRRPARRRIGEVVSRGGELSRDFGGDVIG</sequence>
<reference evidence="3" key="1">
    <citation type="journal article" date="2016" name="Nature">
        <title>Genome evolution in the allotetraploid frog Xenopus laevis.</title>
        <authorList>
            <person name="Session A.M."/>
            <person name="Uno Y."/>
            <person name="Kwon T."/>
            <person name="Chapman J.A."/>
            <person name="Toyoda A."/>
            <person name="Takahashi S."/>
            <person name="Fukui A."/>
            <person name="Hikosaka A."/>
            <person name="Suzuki A."/>
            <person name="Kondo M."/>
            <person name="van Heeringen S.J."/>
            <person name="Quigley I."/>
            <person name="Heinz S."/>
            <person name="Ogino H."/>
            <person name="Ochi H."/>
            <person name="Hellsten U."/>
            <person name="Lyons J.B."/>
            <person name="Simakov O."/>
            <person name="Putnam N."/>
            <person name="Stites J."/>
            <person name="Kuroki Y."/>
            <person name="Tanaka T."/>
            <person name="Michiue T."/>
            <person name="Watanabe M."/>
            <person name="Bogdanovic O."/>
            <person name="Lister R."/>
            <person name="Georgiou G."/>
            <person name="Paranjpe S.S."/>
            <person name="van Kruijsbergen I."/>
            <person name="Shu S."/>
            <person name="Carlson J."/>
            <person name="Kinoshita T."/>
            <person name="Ohta Y."/>
            <person name="Mawaribuchi S."/>
            <person name="Jenkins J."/>
            <person name="Grimwood J."/>
            <person name="Schmutz J."/>
            <person name="Mitros T."/>
            <person name="Mozaffari S.V."/>
            <person name="Suzuki Y."/>
            <person name="Haramoto Y."/>
            <person name="Yamamoto T.S."/>
            <person name="Takagi C."/>
            <person name="Heald R."/>
            <person name="Miller K."/>
            <person name="Haudenschild C."/>
            <person name="Kitzman J."/>
            <person name="Nakayama T."/>
            <person name="Izutsu Y."/>
            <person name="Robert J."/>
            <person name="Fortriede J."/>
            <person name="Burns K."/>
            <person name="Lotay V."/>
            <person name="Karimi K."/>
            <person name="Yasuoka Y."/>
            <person name="Dichmann D.S."/>
            <person name="Flajnik M.F."/>
            <person name="Houston D.W."/>
            <person name="Shendure J."/>
            <person name="DuPasquier L."/>
            <person name="Vize P.D."/>
            <person name="Zorn A.M."/>
            <person name="Ito M."/>
            <person name="Marcotte E.M."/>
            <person name="Wallingford J.B."/>
            <person name="Ito Y."/>
            <person name="Asashima M."/>
            <person name="Ueno N."/>
            <person name="Matsuda Y."/>
            <person name="Veenstra G.J."/>
            <person name="Fujiyama A."/>
            <person name="Harland R.M."/>
            <person name="Taira M."/>
            <person name="Rokhsar D.S."/>
        </authorList>
    </citation>
    <scope>NUCLEOTIDE SEQUENCE [LARGE SCALE GENOMIC DNA]</scope>
    <source>
        <strain evidence="3">J</strain>
    </source>
</reference>
<dbReference type="EMBL" id="CM004481">
    <property type="protein sequence ID" value="OCT65681.1"/>
    <property type="molecule type" value="Genomic_DNA"/>
</dbReference>
<accession>A0A974C3A3</accession>
<feature type="non-terminal residue" evidence="2">
    <location>
        <position position="78"/>
    </location>
</feature>
<name>A0A974C3A3_XENLA</name>
<feature type="compositionally biased region" description="Basic and acidic residues" evidence="1">
    <location>
        <begin position="67"/>
        <end position="78"/>
    </location>
</feature>
<dbReference type="AlphaFoldDB" id="A0A974C3A3"/>
<evidence type="ECO:0000313" key="2">
    <source>
        <dbReference type="EMBL" id="OCT65681.1"/>
    </source>
</evidence>
<evidence type="ECO:0000256" key="1">
    <source>
        <dbReference type="SAM" id="MobiDB-lite"/>
    </source>
</evidence>
<dbReference type="Proteomes" id="UP000694892">
    <property type="component" value="Chromosome 8S"/>
</dbReference>
<gene>
    <name evidence="2" type="ORF">XELAEV_18041918mg</name>
</gene>
<evidence type="ECO:0000313" key="3">
    <source>
        <dbReference type="Proteomes" id="UP000694892"/>
    </source>
</evidence>